<feature type="region of interest" description="Disordered" evidence="1">
    <location>
        <begin position="700"/>
        <end position="725"/>
    </location>
</feature>
<feature type="region of interest" description="Disordered" evidence="1">
    <location>
        <begin position="953"/>
        <end position="995"/>
    </location>
</feature>
<feature type="compositionally biased region" description="Basic and acidic residues" evidence="1">
    <location>
        <begin position="1187"/>
        <end position="1196"/>
    </location>
</feature>
<proteinExistence type="predicted"/>
<feature type="region of interest" description="Disordered" evidence="1">
    <location>
        <begin position="1381"/>
        <end position="1405"/>
    </location>
</feature>
<dbReference type="EMBL" id="JARFPL010000002">
    <property type="protein sequence ID" value="MDF0592165.1"/>
    <property type="molecule type" value="Genomic_DNA"/>
</dbReference>
<keyword evidence="3" id="KW-1185">Reference proteome</keyword>
<dbReference type="RefSeq" id="WP_316967875.1">
    <property type="nucleotide sequence ID" value="NZ_JARFPL010000002.1"/>
</dbReference>
<sequence>MKGGSWTIPPKRGRAAHFFCLACLILTSVYAPTASAWTFPFSIPFLNSPDEGLNLDLELNQILVEYGGSATYTIRLKNLGQEGLTDLSIKDNFGQVGFVARLPAGGSAKFTRTTPPLKAATRLEVVATSRGEEVARIEASVQVGMPAEVFSVPIMEFAKPLAYGDQTLKITAATPEIELAVGADPAAVRPGEKATVRMTVTNRSPKPLRDVAITGPGWTVEVGDLNPGESKASTRALTVVEDFSTEVSAAGYTDDGERAADRKSLKVSTVSPDLSVTVVSGPEAPGQPAAIEYKLKNEGETDLHRVTLNDGDGATLAILAKLGPGEEKSLTTAAQRTEAGGALEVKALSAEGREVIGEVVVAPSASVPSAGRSSTRSRTSTDPFDTVGFGDGLKFQEMDLDLKFDQRLDFGFGDLSGPLPTGGDGAAAGPSAGSKETDTKAETGKSKLVVTLQVNRSLVHKGEMIGYRCTAVNRGTAPLTDLVLGCGEDRATASILAPGDGIPLEGAMRAEGTVNLTAFASATGFDGSILEDEATLEMEVVSPDLLMEVHNDPEEICRGQRVSIVVRLENTGDDPLSDLRVSDDLGKIGKVLLLGPGEERTLMRDSAIYESLDDEVRVDAVDSTGSRLYRSKILNFRLMEPRMDLTVDPQRRAAYPGETVEVVWTIRNVGEVDLEDVTFVGETESTFRLPAVAAGGRTQVSSTYSADESREVTGRAEGRTPGGETVSASAAFEIKVVSPGIGLNVRPSEVEARPQGPFNLTFLVTNTGDDLLRDVTVSEKSLGTLDQIGRLDPGDFRVTTHEFFAETNTTFNLQAEGTDTMGKGWTDSQMVRVKLVSSKIDLSASSDPAKTAPGGTVNLVFTVKNPGDVPIFSTFIMGRTLGHLGTIDYISPGSSRAIEREIEVSQELEEEITAEGFTRDGSSVRDKDILLVGLTVPDPPAEEPAAEIVSKGEDDTAARADPAAGVAGEGYREVSIDGENVTEREAGGSTKRDDDVSGIADLINRLREILEKIRLNDQSSKAAVEARSSEGAAPAGSGPTSTSSAPFEARPTRASTEGSGYGGQDVGVNASPPSPRFALPEGVGYVPSKDLSQAVPGVPAGVEARPEGAGYSYSAEGPSSSYLSSPGTSPKSTGYVYSTSSPVAEYISTPSTAPGRAGYSSSEVGPLSALTSPAGISPTIAVSTTPKDYEDVDPRASSEASPKVAGSEGSPGYSTLQRSREAIPGYAEAAAPADTLRQDSPSLSRSPAENIKLVIGDLGELQVDRPPKIIDVGAFPPEPTAWTPVVVAVHATDDIGIKSVDMLWNTPATAISRLDLAKITKINSQKMVQEDGDNKEGYWSYEIPGQPPGTYMAVFVRVSDGERWAEDGPYILFWSEAAPERGAEEAPSRETAASDGRRPDAVESQKSGMLFVESTTVVGRGDVSIKNEFRESSARYREELDGKGSIEMQSEKTINKGNPVVNITDTRLLVFDQGYLKGFKVMQSPGFHGGMGASVTERFNATTLEKMETGTLSSVNSTQNTLLFNTQQAFEGMWGTRTEYSNFNKKIKADQKLSGTFETQKRITFED</sequence>
<reference evidence="2 3" key="1">
    <citation type="submission" date="2023-03" db="EMBL/GenBank/DDBJ databases">
        <title>Whole genome sequencing of Methanotrichaceae archaeon M04Ac.</title>
        <authorList>
            <person name="Khomyakova M.A."/>
            <person name="Merkel A.Y."/>
            <person name="Slobodkin A.I."/>
        </authorList>
    </citation>
    <scope>NUCLEOTIDE SEQUENCE [LARGE SCALE GENOMIC DNA]</scope>
    <source>
        <strain evidence="2 3">M04Ac</strain>
    </source>
</reference>
<evidence type="ECO:0008006" key="4">
    <source>
        <dbReference type="Google" id="ProtNLM"/>
    </source>
</evidence>
<dbReference type="Proteomes" id="UP001215956">
    <property type="component" value="Unassembled WGS sequence"/>
</dbReference>
<evidence type="ECO:0000313" key="2">
    <source>
        <dbReference type="EMBL" id="MDF0592165.1"/>
    </source>
</evidence>
<organism evidence="2 3">
    <name type="scientific">Candidatus Methanocrinis alkalitolerans</name>
    <dbReference type="NCBI Taxonomy" id="3033395"/>
    <lineage>
        <taxon>Archaea</taxon>
        <taxon>Methanobacteriati</taxon>
        <taxon>Methanobacteriota</taxon>
        <taxon>Stenosarchaea group</taxon>
        <taxon>Methanomicrobia</taxon>
        <taxon>Methanotrichales</taxon>
        <taxon>Methanotrichaceae</taxon>
        <taxon>Methanocrinis</taxon>
    </lineage>
</organism>
<comment type="caution">
    <text evidence="2">The sequence shown here is derived from an EMBL/GenBank/DDBJ whole genome shotgun (WGS) entry which is preliminary data.</text>
</comment>
<feature type="region of interest" description="Disordered" evidence="1">
    <location>
        <begin position="415"/>
        <end position="442"/>
    </location>
</feature>
<evidence type="ECO:0000256" key="1">
    <source>
        <dbReference type="SAM" id="MobiDB-lite"/>
    </source>
</evidence>
<evidence type="ECO:0000313" key="3">
    <source>
        <dbReference type="Proteomes" id="UP001215956"/>
    </source>
</evidence>
<gene>
    <name evidence="2" type="ORF">P0O24_01005</name>
</gene>
<feature type="region of interest" description="Disordered" evidence="1">
    <location>
        <begin position="1024"/>
        <end position="1081"/>
    </location>
</feature>
<feature type="region of interest" description="Disordered" evidence="1">
    <location>
        <begin position="1170"/>
        <end position="1216"/>
    </location>
</feature>
<accession>A0ABT5XBW6</accession>
<feature type="compositionally biased region" description="Basic and acidic residues" evidence="1">
    <location>
        <begin position="707"/>
        <end position="718"/>
    </location>
</feature>
<feature type="compositionally biased region" description="Basic and acidic residues" evidence="1">
    <location>
        <begin position="970"/>
        <end position="995"/>
    </location>
</feature>
<protein>
    <recommendedName>
        <fullName evidence="4">DUF11 domain-containing protein</fullName>
    </recommendedName>
</protein>
<name>A0ABT5XBW6_9EURY</name>
<feature type="region of interest" description="Disordered" evidence="1">
    <location>
        <begin position="1109"/>
        <end position="1133"/>
    </location>
</feature>
<dbReference type="PANTHER" id="PTHR35902">
    <property type="entry name" value="S-LAYER DOMAIN-LIKE PROTEIN-RELATED"/>
    <property type="match status" value="1"/>
</dbReference>
<feature type="compositionally biased region" description="Low complexity" evidence="1">
    <location>
        <begin position="1110"/>
        <end position="1132"/>
    </location>
</feature>